<keyword evidence="4" id="KW-0732">Signal</keyword>
<dbReference type="InterPro" id="IPR001119">
    <property type="entry name" value="SLH_dom"/>
</dbReference>
<evidence type="ECO:0000259" key="6">
    <source>
        <dbReference type="PROSITE" id="PS51272"/>
    </source>
</evidence>
<accession>A0A920CHE2</accession>
<reference evidence="8 9" key="1">
    <citation type="submission" date="2021-03" db="EMBL/GenBank/DDBJ databases">
        <title>Antimicrobial resistance genes in bacteria isolated from Japanese honey, and their potential for conferring macrolide and lincosamide resistance in the American foulbrood pathogen Paenibacillus larvae.</title>
        <authorList>
            <person name="Okamoto M."/>
            <person name="Kumagai M."/>
            <person name="Kanamori H."/>
            <person name="Takamatsu D."/>
        </authorList>
    </citation>
    <scope>NUCLEOTIDE SEQUENCE [LARGE SCALE GENOMIC DNA]</scope>
    <source>
        <strain evidence="8 9">J41TS12</strain>
    </source>
</reference>
<feature type="domain" description="SLH" evidence="6">
    <location>
        <begin position="154"/>
        <end position="216"/>
    </location>
</feature>
<dbReference type="Gene3D" id="2.60.120.200">
    <property type="match status" value="1"/>
</dbReference>
<dbReference type="EMBL" id="BORR01000008">
    <property type="protein sequence ID" value="GIO37708.1"/>
    <property type="molecule type" value="Genomic_DNA"/>
</dbReference>
<dbReference type="PROSITE" id="PS51175">
    <property type="entry name" value="CBM6"/>
    <property type="match status" value="1"/>
</dbReference>
<feature type="chain" id="PRO_5039279974" evidence="4">
    <location>
        <begin position="23"/>
        <end position="1466"/>
    </location>
</feature>
<dbReference type="RefSeq" id="WP_212939948.1">
    <property type="nucleotide sequence ID" value="NZ_BORR01000008.1"/>
</dbReference>
<feature type="compositionally biased region" description="Gly residues" evidence="3">
    <location>
        <begin position="388"/>
        <end position="397"/>
    </location>
</feature>
<dbReference type="Pfam" id="PF03422">
    <property type="entry name" value="CBM_6"/>
    <property type="match status" value="1"/>
</dbReference>
<dbReference type="Pfam" id="PF00395">
    <property type="entry name" value="SLH"/>
    <property type="match status" value="3"/>
</dbReference>
<dbReference type="CDD" id="cd08023">
    <property type="entry name" value="GH16_laminarinase_like"/>
    <property type="match status" value="1"/>
</dbReference>
<evidence type="ECO:0000256" key="2">
    <source>
        <dbReference type="ARBA" id="ARBA00022801"/>
    </source>
</evidence>
<dbReference type="Proteomes" id="UP000681162">
    <property type="component" value="Unassembled WGS sequence"/>
</dbReference>
<protein>
    <submittedName>
        <fullName evidence="8">Uncharacterized protein</fullName>
    </submittedName>
</protein>
<dbReference type="GO" id="GO:0030246">
    <property type="term" value="F:carbohydrate binding"/>
    <property type="evidence" value="ECO:0007669"/>
    <property type="project" value="InterPro"/>
</dbReference>
<dbReference type="Pfam" id="PF02018">
    <property type="entry name" value="CBM_4_9"/>
    <property type="match status" value="4"/>
</dbReference>
<comment type="similarity">
    <text evidence="1">Belongs to the glycosyl hydrolase 16 family.</text>
</comment>
<proteinExistence type="inferred from homology"/>
<feature type="domain" description="SLH" evidence="6">
    <location>
        <begin position="30"/>
        <end position="93"/>
    </location>
</feature>
<dbReference type="PANTHER" id="PTHR10963">
    <property type="entry name" value="GLYCOSYL HYDROLASE-RELATED"/>
    <property type="match status" value="1"/>
</dbReference>
<feature type="domain" description="CBM6" evidence="5">
    <location>
        <begin position="1037"/>
        <end position="1164"/>
    </location>
</feature>
<name>A0A920CHE2_9BACL</name>
<feature type="signal peptide" evidence="4">
    <location>
        <begin position="1"/>
        <end position="22"/>
    </location>
</feature>
<sequence>MKKWLGLFMACCLTLSSNPAVYGQQANSSQQVPVFKDLSGHWAGTAAARMHELGLMQGDGRGDFRPNDGISRAEFATVLYRIFGFTGEGSSRFEDVTADDWYYEAMMRANGSGIIQGTDQTRLSPRATITREDAAVMIDRAFQLSTGDGSGEALKQFQDANAVAGYASKAISYLTGEGIIQGYNGKLSPKSPITRAEAAVMLSGMIGEVVKSPGVHRDFNVEGNVIVRTAGVSLNNIQIQGNLILAEGIGEGDIHLDGVKVTGTVLIKGGGSHSVVISNSELGRVVIDKNGQPVRMVFLEGNQVRELLIMKKALIEQSQNSSFGGLTVAAEAAGTELKLQGVVDNMVIEAEGVSLNGTLVESGYSGSRTADTAQPPGPGTSTSPASGGSSGGGGTPGGSNPVPLPDTEKPVAPTTIEDSKWELAWHDEFDGGSIDSSIWNVENTGMVYNNELQYYSPKNVSLVKDGKRSVLKIEAKKGGYGTKDYSSGKLTTKQKRDWTYGKVVVRAKLPQQQGMWPAIWMMPTDEAHYGGWPASGEIDIMEMLGGAKGNGNPSKTYSTIHYDSVQPDESHGHQQGTYTLPGGVTFADDYHDFQLEWLPGKLRFYVDGHLVHDVDRWMTKAPGQPEYYTYPAPFDRDFYLILNLAVGGDWPGAPDSDFASDSMKVDFVRVYTYKDLASWPDVTGKLPALPALEPQRDPQPDGNLLYNDGFAGEVSEDGVPAEWEFLENENGSGTIRIVDDAVKGKAAKMTIQEAGTQLYSLQLTQKPLFIEKNKKYRVSFDAKADTHRSIMSKVTQFEGSWTAYSGEKTFNLTTDWTAYDYEFDMRYETDNNARFEFNAGKNNSTLYFTNVRIEEIGPAEPVEVERKPLSDLNLVYNGTFDQGEDRLAFWEDRIAEGAQADISVNNFRKGYIMERQLVVKTTVASTPESVVVAQPGLPLEANTTYALSFDAKAEGAGAMEIGLVSEGGHAVQFPAGKTVKLTDQLENYSYEIAVGEGTPNAKSELQLLFGGTEGGTVYVDNVRLVKRGNPVKVNGYAHIPAKEAWALNGLQLEDSEEGGQHVAYMGEGDLLRFKVSTANTADYVLSARVASGTSDSYIRLSIKDDQGQTVTEGTYELGETGGWQTYKTLYFDPVQLEADRSYYVDFEGYEYNTLWVDISENKIQNSKLAPNMGHWQTVTVTDSTYSAKGIVLQVPGGTTNWWDSQLQQNGISLEQGKEYRLEFDASSTIAKTLQVAAGLNVDPYTKYMEKAVQLTTVTQHYSSTIKMTKPSDPDAQLAFGLGIPAEGGVPHDITIGNVRLYEVNPAAEQGGQPQNVNLISNIDKWSSYSVDSGQLEIKNDQGVLQAIIGTTGVNAWDRQLIYEGFGIQQGYKYALSFTAKAEKPRKIGAGVGWLGGAPDYAYTDYFANDIEVTDIEQTFTFNFDVTKAGNSNSRVSFNLGNYNDLNDGSNTVTITGVSLKNMGPVN</sequence>
<feature type="region of interest" description="Disordered" evidence="3">
    <location>
        <begin position="364"/>
        <end position="412"/>
    </location>
</feature>
<dbReference type="GO" id="GO:0005975">
    <property type="term" value="P:carbohydrate metabolic process"/>
    <property type="evidence" value="ECO:0007669"/>
    <property type="project" value="InterPro"/>
</dbReference>
<gene>
    <name evidence="8" type="ORF">J41TS12_25690</name>
</gene>
<dbReference type="SUPFAM" id="SSF49899">
    <property type="entry name" value="Concanavalin A-like lectins/glucanases"/>
    <property type="match status" value="1"/>
</dbReference>
<organism evidence="8 9">
    <name type="scientific">Paenibacillus antibioticophila</name>
    <dbReference type="NCBI Taxonomy" id="1274374"/>
    <lineage>
        <taxon>Bacteria</taxon>
        <taxon>Bacillati</taxon>
        <taxon>Bacillota</taxon>
        <taxon>Bacilli</taxon>
        <taxon>Bacillales</taxon>
        <taxon>Paenibacillaceae</taxon>
        <taxon>Paenibacillus</taxon>
    </lineage>
</organism>
<dbReference type="GO" id="GO:0004553">
    <property type="term" value="F:hydrolase activity, hydrolyzing O-glycosyl compounds"/>
    <property type="evidence" value="ECO:0007669"/>
    <property type="project" value="InterPro"/>
</dbReference>
<feature type="domain" description="SLH" evidence="6">
    <location>
        <begin position="94"/>
        <end position="152"/>
    </location>
</feature>
<dbReference type="Pfam" id="PF00722">
    <property type="entry name" value="Glyco_hydro_16"/>
    <property type="match status" value="1"/>
</dbReference>
<dbReference type="PROSITE" id="PS51762">
    <property type="entry name" value="GH16_2"/>
    <property type="match status" value="1"/>
</dbReference>
<feature type="domain" description="GH16" evidence="7">
    <location>
        <begin position="395"/>
        <end position="676"/>
    </location>
</feature>
<dbReference type="InterPro" id="IPR000757">
    <property type="entry name" value="Beta-glucanase-like"/>
</dbReference>
<evidence type="ECO:0000313" key="8">
    <source>
        <dbReference type="EMBL" id="GIO37708.1"/>
    </source>
</evidence>
<evidence type="ECO:0000259" key="7">
    <source>
        <dbReference type="PROSITE" id="PS51762"/>
    </source>
</evidence>
<dbReference type="SUPFAM" id="SSF49785">
    <property type="entry name" value="Galactose-binding domain-like"/>
    <property type="match status" value="5"/>
</dbReference>
<dbReference type="InterPro" id="IPR008979">
    <property type="entry name" value="Galactose-bd-like_sf"/>
</dbReference>
<dbReference type="PROSITE" id="PS51272">
    <property type="entry name" value="SLH"/>
    <property type="match status" value="3"/>
</dbReference>
<evidence type="ECO:0000256" key="3">
    <source>
        <dbReference type="SAM" id="MobiDB-lite"/>
    </source>
</evidence>
<evidence type="ECO:0000256" key="4">
    <source>
        <dbReference type="SAM" id="SignalP"/>
    </source>
</evidence>
<keyword evidence="9" id="KW-1185">Reference proteome</keyword>
<evidence type="ECO:0000259" key="5">
    <source>
        <dbReference type="PROSITE" id="PS51175"/>
    </source>
</evidence>
<dbReference type="Gene3D" id="2.60.120.260">
    <property type="entry name" value="Galactose-binding domain-like"/>
    <property type="match status" value="5"/>
</dbReference>
<dbReference type="PANTHER" id="PTHR10963:SF55">
    <property type="entry name" value="GLYCOSIDE HYDROLASE FAMILY 16 PROTEIN"/>
    <property type="match status" value="1"/>
</dbReference>
<comment type="caution">
    <text evidence="8">The sequence shown here is derived from an EMBL/GenBank/DDBJ whole genome shotgun (WGS) entry which is preliminary data.</text>
</comment>
<evidence type="ECO:0000313" key="9">
    <source>
        <dbReference type="Proteomes" id="UP000681162"/>
    </source>
</evidence>
<dbReference type="InterPro" id="IPR050546">
    <property type="entry name" value="Glycosyl_Hydrlase_16"/>
</dbReference>
<dbReference type="InterPro" id="IPR003305">
    <property type="entry name" value="CenC_carb-bd"/>
</dbReference>
<keyword evidence="2" id="KW-0378">Hydrolase</keyword>
<dbReference type="InterPro" id="IPR005084">
    <property type="entry name" value="CBM6"/>
</dbReference>
<dbReference type="InterPro" id="IPR013320">
    <property type="entry name" value="ConA-like_dom_sf"/>
</dbReference>
<evidence type="ECO:0000256" key="1">
    <source>
        <dbReference type="ARBA" id="ARBA00006865"/>
    </source>
</evidence>